<keyword evidence="2" id="KW-1185">Reference proteome</keyword>
<accession>A0ACC0ZAT3</accession>
<dbReference type="Proteomes" id="UP001163603">
    <property type="component" value="Chromosome 2"/>
</dbReference>
<evidence type="ECO:0000313" key="1">
    <source>
        <dbReference type="EMBL" id="KAJ0047590.1"/>
    </source>
</evidence>
<comment type="caution">
    <text evidence="1">The sequence shown here is derived from an EMBL/GenBank/DDBJ whole genome shotgun (WGS) entry which is preliminary data.</text>
</comment>
<protein>
    <submittedName>
        <fullName evidence="1">Uncharacterized protein</fullName>
    </submittedName>
</protein>
<gene>
    <name evidence="1" type="ORF">Pint_16720</name>
</gene>
<name>A0ACC0ZAT3_9ROSI</name>
<sequence length="159" mass="18117">MYLEKGSLASILNNEKAAKELDWSKKVNVIKGVAHALSYLHHNCFPPIVHRDISSKNILLDLEYEAHVSDFGTTKLLNPDSSTWTELVGTYGYLAYTMKVTEKCDVYSFGVLAMEVIQGKHPRDFLSQISDSSANMNIERLVICWIQGFRFPPWKFKTN</sequence>
<reference evidence="2" key="1">
    <citation type="journal article" date="2023" name="G3 (Bethesda)">
        <title>Genome assembly and association tests identify interacting loci associated with vigor, precocity, and sex in interspecific pistachio rootstocks.</title>
        <authorList>
            <person name="Palmer W."/>
            <person name="Jacygrad E."/>
            <person name="Sagayaradj S."/>
            <person name="Cavanaugh K."/>
            <person name="Han R."/>
            <person name="Bertier L."/>
            <person name="Beede B."/>
            <person name="Kafkas S."/>
            <person name="Golino D."/>
            <person name="Preece J."/>
            <person name="Michelmore R."/>
        </authorList>
    </citation>
    <scope>NUCLEOTIDE SEQUENCE [LARGE SCALE GENOMIC DNA]</scope>
</reference>
<organism evidence="1 2">
    <name type="scientific">Pistacia integerrima</name>
    <dbReference type="NCBI Taxonomy" id="434235"/>
    <lineage>
        <taxon>Eukaryota</taxon>
        <taxon>Viridiplantae</taxon>
        <taxon>Streptophyta</taxon>
        <taxon>Embryophyta</taxon>
        <taxon>Tracheophyta</taxon>
        <taxon>Spermatophyta</taxon>
        <taxon>Magnoliopsida</taxon>
        <taxon>eudicotyledons</taxon>
        <taxon>Gunneridae</taxon>
        <taxon>Pentapetalae</taxon>
        <taxon>rosids</taxon>
        <taxon>malvids</taxon>
        <taxon>Sapindales</taxon>
        <taxon>Anacardiaceae</taxon>
        <taxon>Pistacia</taxon>
    </lineage>
</organism>
<dbReference type="EMBL" id="CM047737">
    <property type="protein sequence ID" value="KAJ0047590.1"/>
    <property type="molecule type" value="Genomic_DNA"/>
</dbReference>
<proteinExistence type="predicted"/>
<evidence type="ECO:0000313" key="2">
    <source>
        <dbReference type="Proteomes" id="UP001163603"/>
    </source>
</evidence>